<sequence>MQIRLLPITVLFLISFYSFSKAQGLQLKQNTIESRTFALLIGTDKYDGKPDWVDLNNPVYDAETVGAILEEDMGYNTEILRNPTSNQILSTLIRYHKVLKANDRFFLFVAGHGDYDDQIFDDGFIVAKDSKPLADDINRKTYISYNTLNSLINKLPAKQVLVVLDVCFSGSFNEKMKNYRSAYRSNIYDELEAVQFAERKLKLTTRSVITSGGLEPVLDGVKGHHSPFAYKFIEALRVLPSQKSVITGSDLYSYVSRMESQPVVGHFGDHEPGADYILGVSNSKAGIVLKKEYTPSVEDFRSRSSIPTYALGKVYDLSNNELLPAKYYTQILSEPSFNELQESIGVYKNYPELTLKVEKVNIKGKEWYRLLTGGYNDRSYADKQLQSLKKKYPQDKHIQGAFIKSSQLPTNDNIELNEIYNTDLILQDFSGYGIQIFSDTSLVYSLTKARVYNDKQLGTPYIQKSHVKGKTYYRVILNHYATKEDAVKYQQYIKSHTEDINLKGAFLRTY</sequence>
<dbReference type="Proteomes" id="UP000585050">
    <property type="component" value="Unassembled WGS sequence"/>
</dbReference>
<protein>
    <recommendedName>
        <fullName evidence="1">SPOR domain-containing protein</fullName>
    </recommendedName>
</protein>
<dbReference type="PANTHER" id="PTHR22576">
    <property type="entry name" value="MUCOSA ASSOCIATED LYMPHOID TISSUE LYMPHOMA TRANSLOCATION PROTEIN 1/PARACASPASE"/>
    <property type="match status" value="1"/>
</dbReference>
<evidence type="ECO:0000313" key="2">
    <source>
        <dbReference type="EMBL" id="NLR94425.1"/>
    </source>
</evidence>
<comment type="caution">
    <text evidence="2">The sequence shown here is derived from an EMBL/GenBank/DDBJ whole genome shotgun (WGS) entry which is preliminary data.</text>
</comment>
<accession>A0A7X8SQ97</accession>
<dbReference type="RefSeq" id="WP_168885136.1">
    <property type="nucleotide sequence ID" value="NZ_JABAIL010000012.1"/>
</dbReference>
<organism evidence="2 3">
    <name type="scientific">Flammeovirga agarivorans</name>
    <dbReference type="NCBI Taxonomy" id="2726742"/>
    <lineage>
        <taxon>Bacteria</taxon>
        <taxon>Pseudomonadati</taxon>
        <taxon>Bacteroidota</taxon>
        <taxon>Cytophagia</taxon>
        <taxon>Cytophagales</taxon>
        <taxon>Flammeovirgaceae</taxon>
        <taxon>Flammeovirga</taxon>
    </lineage>
</organism>
<keyword evidence="3" id="KW-1185">Reference proteome</keyword>
<dbReference type="GO" id="GO:0006508">
    <property type="term" value="P:proteolysis"/>
    <property type="evidence" value="ECO:0007669"/>
    <property type="project" value="InterPro"/>
</dbReference>
<dbReference type="InterPro" id="IPR007730">
    <property type="entry name" value="SPOR-like_dom"/>
</dbReference>
<gene>
    <name evidence="2" type="ORF">HGP29_24690</name>
</gene>
<proteinExistence type="predicted"/>
<dbReference type="EMBL" id="JABAIL010000012">
    <property type="protein sequence ID" value="NLR94425.1"/>
    <property type="molecule type" value="Genomic_DNA"/>
</dbReference>
<evidence type="ECO:0000313" key="3">
    <source>
        <dbReference type="Proteomes" id="UP000585050"/>
    </source>
</evidence>
<dbReference type="PANTHER" id="PTHR22576:SF37">
    <property type="entry name" value="MUCOSA-ASSOCIATED LYMPHOID TISSUE LYMPHOMA TRANSLOCATION PROTEIN 1"/>
    <property type="match status" value="1"/>
</dbReference>
<dbReference type="AlphaFoldDB" id="A0A7X8SQ97"/>
<dbReference type="Gene3D" id="3.40.50.1460">
    <property type="match status" value="1"/>
</dbReference>
<dbReference type="InterPro" id="IPR036680">
    <property type="entry name" value="SPOR-like_sf"/>
</dbReference>
<dbReference type="SUPFAM" id="SSF52129">
    <property type="entry name" value="Caspase-like"/>
    <property type="match status" value="1"/>
</dbReference>
<dbReference type="PROSITE" id="PS51724">
    <property type="entry name" value="SPOR"/>
    <property type="match status" value="1"/>
</dbReference>
<dbReference type="InterPro" id="IPR011600">
    <property type="entry name" value="Pept_C14_caspase"/>
</dbReference>
<dbReference type="GO" id="GO:0042834">
    <property type="term" value="F:peptidoglycan binding"/>
    <property type="evidence" value="ECO:0007669"/>
    <property type="project" value="InterPro"/>
</dbReference>
<dbReference type="InterPro" id="IPR029030">
    <property type="entry name" value="Caspase-like_dom_sf"/>
</dbReference>
<dbReference type="Gene3D" id="3.30.70.1070">
    <property type="entry name" value="Sporulation related repeat"/>
    <property type="match status" value="1"/>
</dbReference>
<evidence type="ECO:0000259" key="1">
    <source>
        <dbReference type="PROSITE" id="PS51724"/>
    </source>
</evidence>
<name>A0A7X8SQ97_9BACT</name>
<dbReference type="GO" id="GO:0004197">
    <property type="term" value="F:cysteine-type endopeptidase activity"/>
    <property type="evidence" value="ECO:0007669"/>
    <property type="project" value="InterPro"/>
</dbReference>
<dbReference type="Pfam" id="PF05036">
    <property type="entry name" value="SPOR"/>
    <property type="match status" value="1"/>
</dbReference>
<feature type="domain" description="SPOR" evidence="1">
    <location>
        <begin position="321"/>
        <end position="405"/>
    </location>
</feature>
<dbReference type="InterPro" id="IPR052039">
    <property type="entry name" value="Caspase-related_regulators"/>
</dbReference>
<dbReference type="Pfam" id="PF00656">
    <property type="entry name" value="Peptidase_C14"/>
    <property type="match status" value="1"/>
</dbReference>
<reference evidence="2 3" key="1">
    <citation type="submission" date="2020-04" db="EMBL/GenBank/DDBJ databases">
        <title>Flammeovirga sp. SR4, a novel species isolated from seawater.</title>
        <authorList>
            <person name="Wang X."/>
        </authorList>
    </citation>
    <scope>NUCLEOTIDE SEQUENCE [LARGE SCALE GENOMIC DNA]</scope>
    <source>
        <strain evidence="2 3">SR4</strain>
    </source>
</reference>